<gene>
    <name evidence="13" type="ORF">ACOF00016_LOCUS4031</name>
</gene>
<evidence type="ECO:0000259" key="11">
    <source>
        <dbReference type="PROSITE" id="PS01033"/>
    </source>
</evidence>
<keyword evidence="7" id="KW-0520">NAD</keyword>
<dbReference type="GO" id="GO:0071949">
    <property type="term" value="F:FAD binding"/>
    <property type="evidence" value="ECO:0007669"/>
    <property type="project" value="TreeGrafter"/>
</dbReference>
<dbReference type="GO" id="GO:0005344">
    <property type="term" value="F:oxygen carrier activity"/>
    <property type="evidence" value="ECO:0007669"/>
    <property type="project" value="UniProtKB-KW"/>
</dbReference>
<dbReference type="InterPro" id="IPR012292">
    <property type="entry name" value="Globin/Proto"/>
</dbReference>
<evidence type="ECO:0000256" key="2">
    <source>
        <dbReference type="ARBA" id="ARBA00012229"/>
    </source>
</evidence>
<comment type="catalytic activity">
    <reaction evidence="8">
        <text>2 nitric oxide + NADH + 2 O2 = 2 nitrate + NAD(+) + H(+)</text>
        <dbReference type="Rhea" id="RHEA:19469"/>
        <dbReference type="ChEBI" id="CHEBI:15378"/>
        <dbReference type="ChEBI" id="CHEBI:15379"/>
        <dbReference type="ChEBI" id="CHEBI:16480"/>
        <dbReference type="ChEBI" id="CHEBI:17632"/>
        <dbReference type="ChEBI" id="CHEBI:57540"/>
        <dbReference type="ChEBI" id="CHEBI:57945"/>
        <dbReference type="EC" id="1.14.12.17"/>
    </reaction>
</comment>
<evidence type="ECO:0000256" key="6">
    <source>
        <dbReference type="ARBA" id="ARBA00023004"/>
    </source>
</evidence>
<evidence type="ECO:0000313" key="13">
    <source>
        <dbReference type="EMBL" id="CAE0406103.1"/>
    </source>
</evidence>
<dbReference type="InterPro" id="IPR000971">
    <property type="entry name" value="Globin"/>
</dbReference>
<keyword evidence="6" id="KW-0408">Iron</keyword>
<dbReference type="PANTHER" id="PTHR43396">
    <property type="entry name" value="FLAVOHEMOPROTEIN"/>
    <property type="match status" value="1"/>
</dbReference>
<evidence type="ECO:0000256" key="8">
    <source>
        <dbReference type="ARBA" id="ARBA00048649"/>
    </source>
</evidence>
<dbReference type="GO" id="GO:0046872">
    <property type="term" value="F:metal ion binding"/>
    <property type="evidence" value="ECO:0007669"/>
    <property type="project" value="UniProtKB-KW"/>
</dbReference>
<evidence type="ECO:0000256" key="3">
    <source>
        <dbReference type="ARBA" id="ARBA00022575"/>
    </source>
</evidence>
<dbReference type="InterPro" id="IPR039261">
    <property type="entry name" value="FNR_nucleotide-bd"/>
</dbReference>
<name>A0A7S3P1N9_9STRA</name>
<evidence type="ECO:0000256" key="10">
    <source>
        <dbReference type="RuleBase" id="RU000356"/>
    </source>
</evidence>
<evidence type="ECO:0000256" key="1">
    <source>
        <dbReference type="ARBA" id="ARBA00006401"/>
    </source>
</evidence>
<reference evidence="13" key="1">
    <citation type="submission" date="2021-01" db="EMBL/GenBank/DDBJ databases">
        <authorList>
            <person name="Corre E."/>
            <person name="Pelletier E."/>
            <person name="Niang G."/>
            <person name="Scheremetjew M."/>
            <person name="Finn R."/>
            <person name="Kale V."/>
            <person name="Holt S."/>
            <person name="Cochrane G."/>
            <person name="Meng A."/>
            <person name="Brown T."/>
            <person name="Cohen L."/>
        </authorList>
    </citation>
    <scope>NUCLEOTIDE SEQUENCE</scope>
    <source>
        <strain evidence="13">CCMP127</strain>
    </source>
</reference>
<sequence>MCIISKTETKTVVSTLTNNRGSDGMGLPTEMTPETVATVVATAGVMAPESLEITKTFYNAMFKKHPGLLAYFNPAHNVPISTHQPKALASSIVAYASNIKDLSPLLVPGGPVMAIAHRHCALNVYPAQYLVVYENLMQSIAKVLGDAVTPEVAKAWSEAVLFLAKALIDVEESLYQMAEKREGGWSGPIEFEVAEITDQGRDIKSFSFKPPAGSPLEGSNFEFTPGQYLSLQADYLGSGNLTSPRHYTVTSPPGADYLQCTIKKIPGGKLSTFMHDNVKVGDKVMLTAPFGVFTVDKDEQSSIESVVLMSAGIGVTPMVNFQRVLGEKVKLSVHVDKGAEDHAFKDLFDVTDTFTSYTRGPGNSRMDATALVNETLKKAGGPDHLFLICGPESWMNEVQKELLANGAKEVRCEVFGSQLATECPFGARGSVCPFAG</sequence>
<dbReference type="Pfam" id="PF00042">
    <property type="entry name" value="Globin"/>
    <property type="match status" value="1"/>
</dbReference>
<dbReference type="GO" id="GO:0009636">
    <property type="term" value="P:response to toxic substance"/>
    <property type="evidence" value="ECO:0007669"/>
    <property type="project" value="UniProtKB-KW"/>
</dbReference>
<dbReference type="InterPro" id="IPR017938">
    <property type="entry name" value="Riboflavin_synthase-like_b-brl"/>
</dbReference>
<keyword evidence="10" id="KW-0561">Oxygen transport</keyword>
<dbReference type="InterPro" id="IPR009050">
    <property type="entry name" value="Globin-like_sf"/>
</dbReference>
<feature type="domain" description="Globin" evidence="11">
    <location>
        <begin position="30"/>
        <end position="172"/>
    </location>
</feature>
<evidence type="ECO:0000259" key="12">
    <source>
        <dbReference type="PROSITE" id="PS51384"/>
    </source>
</evidence>
<dbReference type="SUPFAM" id="SSF46458">
    <property type="entry name" value="Globin-like"/>
    <property type="match status" value="1"/>
</dbReference>
<comment type="similarity">
    <text evidence="10">Belongs to the globin family.</text>
</comment>
<dbReference type="Gene3D" id="1.10.490.10">
    <property type="entry name" value="Globins"/>
    <property type="match status" value="1"/>
</dbReference>
<dbReference type="InterPro" id="IPR017927">
    <property type="entry name" value="FAD-bd_FR_type"/>
</dbReference>
<dbReference type="PANTHER" id="PTHR43396:SF3">
    <property type="entry name" value="FLAVOHEMOPROTEIN"/>
    <property type="match status" value="1"/>
</dbReference>
<feature type="domain" description="FAD-binding FR-type" evidence="12">
    <location>
        <begin position="186"/>
        <end position="296"/>
    </location>
</feature>
<comment type="catalytic activity">
    <reaction evidence="9">
        <text>2 nitric oxide + NADPH + 2 O2 = 2 nitrate + NADP(+) + H(+)</text>
        <dbReference type="Rhea" id="RHEA:19465"/>
        <dbReference type="ChEBI" id="CHEBI:15378"/>
        <dbReference type="ChEBI" id="CHEBI:15379"/>
        <dbReference type="ChEBI" id="CHEBI:16480"/>
        <dbReference type="ChEBI" id="CHEBI:17632"/>
        <dbReference type="ChEBI" id="CHEBI:57783"/>
        <dbReference type="ChEBI" id="CHEBI:58349"/>
        <dbReference type="EC" id="1.14.12.17"/>
    </reaction>
</comment>
<evidence type="ECO:0000256" key="7">
    <source>
        <dbReference type="ARBA" id="ARBA00023027"/>
    </source>
</evidence>
<dbReference type="SUPFAM" id="SSF63380">
    <property type="entry name" value="Riboflavin synthase domain-like"/>
    <property type="match status" value="1"/>
</dbReference>
<dbReference type="GO" id="GO:0020037">
    <property type="term" value="F:heme binding"/>
    <property type="evidence" value="ECO:0007669"/>
    <property type="project" value="InterPro"/>
</dbReference>
<dbReference type="Gene3D" id="3.40.50.80">
    <property type="entry name" value="Nucleotide-binding domain of ferredoxin-NADP reductase (FNR) module"/>
    <property type="match status" value="1"/>
</dbReference>
<dbReference type="EMBL" id="HBIM01004711">
    <property type="protein sequence ID" value="CAE0406103.1"/>
    <property type="molecule type" value="Transcribed_RNA"/>
</dbReference>
<keyword evidence="10" id="KW-0813">Transport</keyword>
<evidence type="ECO:0000256" key="9">
    <source>
        <dbReference type="ARBA" id="ARBA00049433"/>
    </source>
</evidence>
<dbReference type="AlphaFoldDB" id="A0A7S3P1N9"/>
<evidence type="ECO:0000256" key="5">
    <source>
        <dbReference type="ARBA" id="ARBA00022723"/>
    </source>
</evidence>
<keyword evidence="3" id="KW-0216">Detoxification</keyword>
<dbReference type="EC" id="1.14.12.17" evidence="2"/>
<organism evidence="13">
    <name type="scientific">Amphora coffeiformis</name>
    <dbReference type="NCBI Taxonomy" id="265554"/>
    <lineage>
        <taxon>Eukaryota</taxon>
        <taxon>Sar</taxon>
        <taxon>Stramenopiles</taxon>
        <taxon>Ochrophyta</taxon>
        <taxon>Bacillariophyta</taxon>
        <taxon>Bacillariophyceae</taxon>
        <taxon>Bacillariophycidae</taxon>
        <taxon>Thalassiophysales</taxon>
        <taxon>Catenulaceae</taxon>
        <taxon>Amphora</taxon>
    </lineage>
</organism>
<proteinExistence type="inferred from homology"/>
<dbReference type="GO" id="GO:0071500">
    <property type="term" value="P:cellular response to nitrosative stress"/>
    <property type="evidence" value="ECO:0007669"/>
    <property type="project" value="TreeGrafter"/>
</dbReference>
<protein>
    <recommendedName>
        <fullName evidence="2">nitric oxide dioxygenase</fullName>
        <ecNumber evidence="2">1.14.12.17</ecNumber>
    </recommendedName>
</protein>
<dbReference type="PROSITE" id="PS51384">
    <property type="entry name" value="FAD_FR"/>
    <property type="match status" value="1"/>
</dbReference>
<evidence type="ECO:0000256" key="4">
    <source>
        <dbReference type="ARBA" id="ARBA00022617"/>
    </source>
</evidence>
<dbReference type="GO" id="GO:0008941">
    <property type="term" value="F:nitric oxide dioxygenase NAD(P)H activity"/>
    <property type="evidence" value="ECO:0007669"/>
    <property type="project" value="UniProtKB-EC"/>
</dbReference>
<comment type="similarity">
    <text evidence="1">In the C-terminal section; belongs to the flavoprotein pyridine nucleotide cytochrome reductase family.</text>
</comment>
<dbReference type="GO" id="GO:0019825">
    <property type="term" value="F:oxygen binding"/>
    <property type="evidence" value="ECO:0007669"/>
    <property type="project" value="InterPro"/>
</dbReference>
<dbReference type="CDD" id="cd08922">
    <property type="entry name" value="FHb-globin"/>
    <property type="match status" value="1"/>
</dbReference>
<dbReference type="PROSITE" id="PS01033">
    <property type="entry name" value="GLOBIN"/>
    <property type="match status" value="1"/>
</dbReference>
<dbReference type="GO" id="GO:0046210">
    <property type="term" value="P:nitric oxide catabolic process"/>
    <property type="evidence" value="ECO:0007669"/>
    <property type="project" value="TreeGrafter"/>
</dbReference>
<keyword evidence="4 10" id="KW-0349">Heme</keyword>
<dbReference type="Gene3D" id="2.40.30.10">
    <property type="entry name" value="Translation factors"/>
    <property type="match status" value="1"/>
</dbReference>
<dbReference type="SUPFAM" id="SSF52343">
    <property type="entry name" value="Ferredoxin reductase-like, C-terminal NADP-linked domain"/>
    <property type="match status" value="1"/>
</dbReference>
<keyword evidence="5" id="KW-0479">Metal-binding</keyword>
<accession>A0A7S3P1N9</accession>